<evidence type="ECO:0000256" key="8">
    <source>
        <dbReference type="ARBA" id="ARBA00023209"/>
    </source>
</evidence>
<keyword evidence="6" id="KW-0443">Lipid metabolism</keyword>
<dbReference type="SMART" id="SM01207">
    <property type="entry name" value="G3P_acyltransf"/>
    <property type="match status" value="1"/>
</dbReference>
<evidence type="ECO:0000256" key="5">
    <source>
        <dbReference type="ARBA" id="ARBA00022989"/>
    </source>
</evidence>
<evidence type="ECO:0000256" key="10">
    <source>
        <dbReference type="SAM" id="Phobius"/>
    </source>
</evidence>
<dbReference type="PANTHER" id="PTHR30309:SF0">
    <property type="entry name" value="GLYCEROL-3-PHOSPHATE ACYLTRANSFERASE-RELATED"/>
    <property type="match status" value="1"/>
</dbReference>
<evidence type="ECO:0000256" key="9">
    <source>
        <dbReference type="ARBA" id="ARBA00023264"/>
    </source>
</evidence>
<dbReference type="GO" id="GO:0005886">
    <property type="term" value="C:plasma membrane"/>
    <property type="evidence" value="ECO:0007669"/>
    <property type="project" value="InterPro"/>
</dbReference>
<organism evidence="11">
    <name type="scientific">marine sediment metagenome</name>
    <dbReference type="NCBI Taxonomy" id="412755"/>
    <lineage>
        <taxon>unclassified sequences</taxon>
        <taxon>metagenomes</taxon>
        <taxon>ecological metagenomes</taxon>
    </lineage>
</organism>
<evidence type="ECO:0000256" key="7">
    <source>
        <dbReference type="ARBA" id="ARBA00023136"/>
    </source>
</evidence>
<dbReference type="AlphaFoldDB" id="X1LLQ0"/>
<reference evidence="11" key="1">
    <citation type="journal article" date="2014" name="Front. Microbiol.">
        <title>High frequency of phylogenetically diverse reductive dehalogenase-homologous genes in deep subseafloor sedimentary metagenomes.</title>
        <authorList>
            <person name="Kawai M."/>
            <person name="Futagami T."/>
            <person name="Toyoda A."/>
            <person name="Takaki Y."/>
            <person name="Nishi S."/>
            <person name="Hori S."/>
            <person name="Arai W."/>
            <person name="Tsubouchi T."/>
            <person name="Morono Y."/>
            <person name="Uchiyama I."/>
            <person name="Ito T."/>
            <person name="Fujiyama A."/>
            <person name="Inagaki F."/>
            <person name="Takami H."/>
        </authorList>
    </citation>
    <scope>NUCLEOTIDE SEQUENCE</scope>
    <source>
        <strain evidence="11">Expedition CK06-06</strain>
    </source>
</reference>
<accession>X1LLQ0</accession>
<gene>
    <name evidence="11" type="ORF">S06H3_16861</name>
</gene>
<evidence type="ECO:0000256" key="3">
    <source>
        <dbReference type="ARBA" id="ARBA00022679"/>
    </source>
</evidence>
<feature type="transmembrane region" description="Helical" evidence="10">
    <location>
        <begin position="23"/>
        <end position="47"/>
    </location>
</feature>
<protein>
    <recommendedName>
        <fullName evidence="12">Glycerol-3-phosphate acyltransferase</fullName>
    </recommendedName>
</protein>
<keyword evidence="3" id="KW-0808">Transferase</keyword>
<evidence type="ECO:0000256" key="1">
    <source>
        <dbReference type="ARBA" id="ARBA00022475"/>
    </source>
</evidence>
<keyword evidence="4 10" id="KW-0812">Transmembrane</keyword>
<dbReference type="GO" id="GO:0043772">
    <property type="term" value="F:acyl-phosphate glycerol-3-phosphate acyltransferase activity"/>
    <property type="evidence" value="ECO:0007669"/>
    <property type="project" value="InterPro"/>
</dbReference>
<dbReference type="GO" id="GO:0008654">
    <property type="term" value="P:phospholipid biosynthetic process"/>
    <property type="evidence" value="ECO:0007669"/>
    <property type="project" value="UniProtKB-KW"/>
</dbReference>
<evidence type="ECO:0000313" key="11">
    <source>
        <dbReference type="EMBL" id="GAI03340.1"/>
    </source>
</evidence>
<feature type="transmembrane region" description="Helical" evidence="10">
    <location>
        <begin position="84"/>
        <end position="101"/>
    </location>
</feature>
<evidence type="ECO:0000256" key="2">
    <source>
        <dbReference type="ARBA" id="ARBA00022516"/>
    </source>
</evidence>
<keyword evidence="9" id="KW-1208">Phospholipid metabolism</keyword>
<keyword evidence="5 10" id="KW-1133">Transmembrane helix</keyword>
<name>X1LLQ0_9ZZZZ</name>
<evidence type="ECO:0000256" key="6">
    <source>
        <dbReference type="ARBA" id="ARBA00023098"/>
    </source>
</evidence>
<comment type="caution">
    <text evidence="11">The sequence shown here is derived from an EMBL/GenBank/DDBJ whole genome shotgun (WGS) entry which is preliminary data.</text>
</comment>
<dbReference type="PANTHER" id="PTHR30309">
    <property type="entry name" value="INNER MEMBRANE PROTEIN YGIH"/>
    <property type="match status" value="1"/>
</dbReference>
<sequence length="148" mass="16650">VGLVAIIGHNWPVFLHFNGGRGALTTLGVVFALTPWLALILVTVAFLFYPLRQLALGTTVAMAALPLCSWFFGQPFAIEERLPVTLGFLAIFLIVIFRRLTTPRTSLSASVPTGQLIINRLLFDRDIRDREAWVKWQPFEQQEKQEKG</sequence>
<dbReference type="Pfam" id="PF02660">
    <property type="entry name" value="G3P_acyltransf"/>
    <property type="match status" value="1"/>
</dbReference>
<evidence type="ECO:0008006" key="12">
    <source>
        <dbReference type="Google" id="ProtNLM"/>
    </source>
</evidence>
<dbReference type="InterPro" id="IPR003811">
    <property type="entry name" value="G3P_acylTferase_PlsY"/>
</dbReference>
<keyword evidence="8" id="KW-0594">Phospholipid biosynthesis</keyword>
<feature type="transmembrane region" description="Helical" evidence="10">
    <location>
        <begin position="54"/>
        <end position="72"/>
    </location>
</feature>
<keyword evidence="2" id="KW-0444">Lipid biosynthesis</keyword>
<feature type="non-terminal residue" evidence="11">
    <location>
        <position position="1"/>
    </location>
</feature>
<proteinExistence type="predicted"/>
<evidence type="ECO:0000256" key="4">
    <source>
        <dbReference type="ARBA" id="ARBA00022692"/>
    </source>
</evidence>
<keyword evidence="1" id="KW-1003">Cell membrane</keyword>
<keyword evidence="7 10" id="KW-0472">Membrane</keyword>
<dbReference type="EMBL" id="BARV01008381">
    <property type="protein sequence ID" value="GAI03340.1"/>
    <property type="molecule type" value="Genomic_DNA"/>
</dbReference>